<dbReference type="InterPro" id="IPR050256">
    <property type="entry name" value="Glycosyltransferase_2"/>
</dbReference>
<sequence length="253" mass="29255">MAERPSITAFFPAFNDAGTIGSMVVSVIETLEQLTDDYEVIVVENGSTDYTVQVLESLAEHYPHLRVFTHREPLGYGGALRVGFASATKDLIFYTDGDAQYDPGELKLLLPALRADVDVVNGWKIDRSDPLHRKIIGRVYHHTVKLLFGFKLRDVDCDFRLIRRNVFDIVDLESDSGTICLELVKKLQDAGFRFAEVPVHHYHRTYGQSQFFNFPRIWRTVVQLIQLWWKLVVRRQHLRQIARRRQAQGRKSQ</sequence>
<dbReference type="InterPro" id="IPR001173">
    <property type="entry name" value="Glyco_trans_2-like"/>
</dbReference>
<keyword evidence="2" id="KW-0328">Glycosyltransferase</keyword>
<dbReference type="CDD" id="cd04179">
    <property type="entry name" value="DPM_DPG-synthase_like"/>
    <property type="match status" value="1"/>
</dbReference>
<feature type="domain" description="Glycosyltransferase 2-like" evidence="8">
    <location>
        <begin position="11"/>
        <end position="167"/>
    </location>
</feature>
<organism evidence="9 10">
    <name type="scientific">Candidatus Viridilinea halotolerans</name>
    <dbReference type="NCBI Taxonomy" id="2491704"/>
    <lineage>
        <taxon>Bacteria</taxon>
        <taxon>Bacillati</taxon>
        <taxon>Chloroflexota</taxon>
        <taxon>Chloroflexia</taxon>
        <taxon>Chloroflexales</taxon>
        <taxon>Chloroflexineae</taxon>
        <taxon>Oscillochloridaceae</taxon>
        <taxon>Candidatus Viridilinea</taxon>
    </lineage>
</organism>
<evidence type="ECO:0000313" key="10">
    <source>
        <dbReference type="Proteomes" id="UP000280307"/>
    </source>
</evidence>
<dbReference type="PANTHER" id="PTHR48090:SF3">
    <property type="entry name" value="UNDECAPRENYL-PHOSPHATE 4-DEOXY-4-FORMAMIDO-L-ARABINOSE TRANSFERASE"/>
    <property type="match status" value="1"/>
</dbReference>
<dbReference type="EMBL" id="RSAS01000451">
    <property type="protein sequence ID" value="RRR71438.1"/>
    <property type="molecule type" value="Genomic_DNA"/>
</dbReference>
<dbReference type="Gene3D" id="3.90.550.10">
    <property type="entry name" value="Spore Coat Polysaccharide Biosynthesis Protein SpsA, Chain A"/>
    <property type="match status" value="1"/>
</dbReference>
<evidence type="ECO:0000256" key="1">
    <source>
        <dbReference type="ARBA" id="ARBA00022475"/>
    </source>
</evidence>
<name>A0A426TZD3_9CHLR</name>
<dbReference type="InterPro" id="IPR029044">
    <property type="entry name" value="Nucleotide-diphossugar_trans"/>
</dbReference>
<keyword evidence="4" id="KW-0812">Transmembrane</keyword>
<proteinExistence type="predicted"/>
<keyword evidence="5" id="KW-0448">Lipopolysaccharide biosynthesis</keyword>
<evidence type="ECO:0000256" key="2">
    <source>
        <dbReference type="ARBA" id="ARBA00022676"/>
    </source>
</evidence>
<evidence type="ECO:0000256" key="4">
    <source>
        <dbReference type="ARBA" id="ARBA00022692"/>
    </source>
</evidence>
<evidence type="ECO:0000256" key="6">
    <source>
        <dbReference type="ARBA" id="ARBA00022989"/>
    </source>
</evidence>
<dbReference type="Pfam" id="PF00535">
    <property type="entry name" value="Glycos_transf_2"/>
    <property type="match status" value="1"/>
</dbReference>
<evidence type="ECO:0000259" key="8">
    <source>
        <dbReference type="Pfam" id="PF00535"/>
    </source>
</evidence>
<comment type="caution">
    <text evidence="9">The sequence shown here is derived from an EMBL/GenBank/DDBJ whole genome shotgun (WGS) entry which is preliminary data.</text>
</comment>
<evidence type="ECO:0000256" key="5">
    <source>
        <dbReference type="ARBA" id="ARBA00022985"/>
    </source>
</evidence>
<evidence type="ECO:0000256" key="7">
    <source>
        <dbReference type="ARBA" id="ARBA00023136"/>
    </source>
</evidence>
<keyword evidence="1" id="KW-1003">Cell membrane</keyword>
<keyword evidence="7" id="KW-0472">Membrane</keyword>
<dbReference type="GO" id="GO:0099621">
    <property type="term" value="F:undecaprenyl-phosphate 4-deoxy-4-formamido-L-arabinose transferase activity"/>
    <property type="evidence" value="ECO:0007669"/>
    <property type="project" value="TreeGrafter"/>
</dbReference>
<accession>A0A426TZD3</accession>
<evidence type="ECO:0000313" key="9">
    <source>
        <dbReference type="EMBL" id="RRR71438.1"/>
    </source>
</evidence>
<dbReference type="SUPFAM" id="SSF53448">
    <property type="entry name" value="Nucleotide-diphospho-sugar transferases"/>
    <property type="match status" value="1"/>
</dbReference>
<dbReference type="GO" id="GO:0005886">
    <property type="term" value="C:plasma membrane"/>
    <property type="evidence" value="ECO:0007669"/>
    <property type="project" value="TreeGrafter"/>
</dbReference>
<dbReference type="GO" id="GO:0009103">
    <property type="term" value="P:lipopolysaccharide biosynthetic process"/>
    <property type="evidence" value="ECO:0007669"/>
    <property type="project" value="UniProtKB-KW"/>
</dbReference>
<evidence type="ECO:0000256" key="3">
    <source>
        <dbReference type="ARBA" id="ARBA00022679"/>
    </source>
</evidence>
<protein>
    <submittedName>
        <fullName evidence="9">Glycosyltransferase family 2 protein</fullName>
    </submittedName>
</protein>
<dbReference type="AlphaFoldDB" id="A0A426TZD3"/>
<reference evidence="9 10" key="1">
    <citation type="submission" date="2018-12" db="EMBL/GenBank/DDBJ databases">
        <title>Genome Sequence of Candidatus Viridilinea halotolerans isolated from saline sulfide-rich spring.</title>
        <authorList>
            <person name="Grouzdev D.S."/>
            <person name="Burganskaya E.I."/>
            <person name="Krutkina M.S."/>
            <person name="Sukhacheva M.V."/>
            <person name="Gorlenko V.M."/>
        </authorList>
    </citation>
    <scope>NUCLEOTIDE SEQUENCE [LARGE SCALE GENOMIC DNA]</scope>
    <source>
        <strain evidence="9">Chok-6</strain>
    </source>
</reference>
<dbReference type="PANTHER" id="PTHR48090">
    <property type="entry name" value="UNDECAPRENYL-PHOSPHATE 4-DEOXY-4-FORMAMIDO-L-ARABINOSE TRANSFERASE-RELATED"/>
    <property type="match status" value="1"/>
</dbReference>
<dbReference type="Proteomes" id="UP000280307">
    <property type="component" value="Unassembled WGS sequence"/>
</dbReference>
<gene>
    <name evidence="9" type="ORF">EI684_11620</name>
</gene>
<keyword evidence="6" id="KW-1133">Transmembrane helix</keyword>
<keyword evidence="3 9" id="KW-0808">Transferase</keyword>